<evidence type="ECO:0000256" key="1">
    <source>
        <dbReference type="SAM" id="MobiDB-lite"/>
    </source>
</evidence>
<proteinExistence type="evidence at transcript level"/>
<feature type="region of interest" description="Disordered" evidence="1">
    <location>
        <begin position="1"/>
        <end position="101"/>
    </location>
</feature>
<feature type="compositionally biased region" description="Low complexity" evidence="1">
    <location>
        <begin position="50"/>
        <end position="62"/>
    </location>
</feature>
<sequence>AARPAGLPRGRHGGHPGGGTPHLRGRGAGEGHCREEGAAGLHRQHHRGEAAPVPAGQGAAPGEDPRPRAPGPAGLEGEEGGRHAGLWRRHSGRLRGRPRGAAGAVQAATLDLALLDKALGEKRRRQLLGGQADEGVAVTRPATPPVGLPEAGP</sequence>
<feature type="compositionally biased region" description="Gly residues" evidence="1">
    <location>
        <begin position="15"/>
        <end position="26"/>
    </location>
</feature>
<accession>E8Z6S7</accession>
<dbReference type="AlphaFoldDB" id="E8Z6S7"/>
<reference evidence="2" key="1">
    <citation type="submission" date="2008-12" db="EMBL/GenBank/DDBJ databases">
        <authorList>
            <person name="Zhang H."/>
            <person name="Lin S."/>
        </authorList>
    </citation>
    <scope>NUCLEOTIDE SEQUENCE</scope>
    <source>
        <strain evidence="2">CCMP696</strain>
    </source>
</reference>
<evidence type="ECO:0000313" key="2">
    <source>
        <dbReference type="EMBL" id="ACU45157.1"/>
    </source>
</evidence>
<organism evidence="2">
    <name type="scientific">Prorocentrum minimum</name>
    <name type="common">Dinoflagellate</name>
    <name type="synonym">Exuviaella minima</name>
    <dbReference type="NCBI Taxonomy" id="39449"/>
    <lineage>
        <taxon>Eukaryota</taxon>
        <taxon>Sar</taxon>
        <taxon>Alveolata</taxon>
        <taxon>Dinophyceae</taxon>
        <taxon>Prorocentrales</taxon>
        <taxon>Prorocentraceae</taxon>
        <taxon>Prorocentrum</taxon>
    </lineage>
</organism>
<feature type="region of interest" description="Disordered" evidence="1">
    <location>
        <begin position="130"/>
        <end position="153"/>
    </location>
</feature>
<feature type="compositionally biased region" description="Basic residues" evidence="1">
    <location>
        <begin position="85"/>
        <end position="98"/>
    </location>
</feature>
<protein>
    <submittedName>
        <fullName evidence="2">Uncharacterized protein</fullName>
    </submittedName>
</protein>
<reference evidence="2" key="2">
    <citation type="book" date="2010" name="PROCEEDINGS OF 13TH INTERNATIONAL CONFERENCE ON HARMFUL ALGAE" publisher="International Society For The Study of Harmful Algae" city="Hong Kong, China">
        <title>Dinoflagellate meta-transcriptomics enabled by spliced leader.</title>
        <editorList>
            <person name="Unknown A."/>
        </editorList>
        <authorList>
            <person name="Lin S."/>
            <person name="Zhang H."/>
        </authorList>
    </citation>
    <scope>NUCLEOTIDE SEQUENCE</scope>
    <source>
        <strain evidence="2">CCMP696</strain>
    </source>
</reference>
<feature type="compositionally biased region" description="Basic and acidic residues" evidence="1">
    <location>
        <begin position="27"/>
        <end position="37"/>
    </location>
</feature>
<name>E8Z6S7_PROMN</name>
<feature type="non-terminal residue" evidence="2">
    <location>
        <position position="1"/>
    </location>
</feature>
<dbReference type="EMBL" id="FJ600128">
    <property type="protein sequence ID" value="ACU45157.1"/>
    <property type="molecule type" value="mRNA"/>
</dbReference>
<feature type="compositionally biased region" description="Pro residues" evidence="1">
    <location>
        <begin position="142"/>
        <end position="153"/>
    </location>
</feature>